<comment type="caution">
    <text evidence="2">The sequence shown here is derived from an EMBL/GenBank/DDBJ whole genome shotgun (WGS) entry which is preliminary data.</text>
</comment>
<dbReference type="InterPro" id="IPR052509">
    <property type="entry name" value="Metal_resp_DNA-bind_regulator"/>
</dbReference>
<dbReference type="Pfam" id="PF03551">
    <property type="entry name" value="PadR"/>
    <property type="match status" value="1"/>
</dbReference>
<accession>A0A940NFU2</accession>
<name>A0A940NFU2_9BACI</name>
<gene>
    <name evidence="2" type="primary">phaQ</name>
    <name evidence="2" type="ORF">J5Y03_05665</name>
</gene>
<dbReference type="NCBIfam" id="TIGR02719">
    <property type="entry name" value="repress_PhaQ"/>
    <property type="match status" value="1"/>
</dbReference>
<dbReference type="InterPro" id="IPR036388">
    <property type="entry name" value="WH-like_DNA-bd_sf"/>
</dbReference>
<dbReference type="Proteomes" id="UP000682134">
    <property type="component" value="Unassembled WGS sequence"/>
</dbReference>
<proteinExistence type="predicted"/>
<reference evidence="2" key="1">
    <citation type="submission" date="2021-04" db="EMBL/GenBank/DDBJ databases">
        <title>Genome seq and assembly of Bacillus sp.</title>
        <authorList>
            <person name="Chhetri G."/>
        </authorList>
    </citation>
    <scope>NUCLEOTIDE SEQUENCE</scope>
    <source>
        <strain evidence="2">RG28</strain>
    </source>
</reference>
<dbReference type="InterPro" id="IPR036390">
    <property type="entry name" value="WH_DNA-bd_sf"/>
</dbReference>
<dbReference type="Gene3D" id="1.10.10.10">
    <property type="entry name" value="Winged helix-like DNA-binding domain superfamily/Winged helix DNA-binding domain"/>
    <property type="match status" value="1"/>
</dbReference>
<dbReference type="PANTHER" id="PTHR33169">
    <property type="entry name" value="PADR-FAMILY TRANSCRIPTIONAL REGULATOR"/>
    <property type="match status" value="1"/>
</dbReference>
<dbReference type="PANTHER" id="PTHR33169:SF14">
    <property type="entry name" value="TRANSCRIPTIONAL REGULATOR RV3488"/>
    <property type="match status" value="1"/>
</dbReference>
<dbReference type="EMBL" id="JAGIYQ010000003">
    <property type="protein sequence ID" value="MBP0724674.1"/>
    <property type="molecule type" value="Genomic_DNA"/>
</dbReference>
<evidence type="ECO:0000313" key="2">
    <source>
        <dbReference type="EMBL" id="MBP0724674.1"/>
    </source>
</evidence>
<protein>
    <submittedName>
        <fullName evidence="2">Poly-beta-hydroxybutyrate-responsive repressor</fullName>
    </submittedName>
</protein>
<dbReference type="AlphaFoldDB" id="A0A940NFU2"/>
<evidence type="ECO:0000313" key="3">
    <source>
        <dbReference type="Proteomes" id="UP000682134"/>
    </source>
</evidence>
<sequence>MTFSKDEQPKNIPESNTTDNVAVPKNFLIPFLLLSLKQWNMHGYKLMQVLLDLGFTTIDSSNVYRTLRQLEKDHYIKSNWEQGEEGPAKRIYSITEEGEAFLKTCHSSFLQYQQMLQTFFSIYTNSLFPISNFTDKND</sequence>
<organism evidence="2 3">
    <name type="scientific">Gottfriedia endophytica</name>
    <dbReference type="NCBI Taxonomy" id="2820819"/>
    <lineage>
        <taxon>Bacteria</taxon>
        <taxon>Bacillati</taxon>
        <taxon>Bacillota</taxon>
        <taxon>Bacilli</taxon>
        <taxon>Bacillales</taxon>
        <taxon>Bacillaceae</taxon>
        <taxon>Gottfriedia</taxon>
    </lineage>
</organism>
<dbReference type="InterPro" id="IPR005149">
    <property type="entry name" value="Tscrpt_reg_PadR_N"/>
</dbReference>
<dbReference type="InterPro" id="IPR014091">
    <property type="entry name" value="Tscrpt_rep_PHB_PhaQ"/>
</dbReference>
<dbReference type="RefSeq" id="WP_209403440.1">
    <property type="nucleotide sequence ID" value="NZ_JAGIYQ010000003.1"/>
</dbReference>
<evidence type="ECO:0000259" key="1">
    <source>
        <dbReference type="Pfam" id="PF03551"/>
    </source>
</evidence>
<feature type="domain" description="Transcription regulator PadR N-terminal" evidence="1">
    <location>
        <begin position="32"/>
        <end position="103"/>
    </location>
</feature>
<dbReference type="SUPFAM" id="SSF46785">
    <property type="entry name" value="Winged helix' DNA-binding domain"/>
    <property type="match status" value="1"/>
</dbReference>
<keyword evidence="3" id="KW-1185">Reference proteome</keyword>